<feature type="transmembrane region" description="Helical" evidence="7">
    <location>
        <begin position="191"/>
        <end position="213"/>
    </location>
</feature>
<dbReference type="RefSeq" id="WP_159753055.1">
    <property type="nucleotide sequence ID" value="NZ_WUQX01000001.1"/>
</dbReference>
<feature type="transmembrane region" description="Helical" evidence="7">
    <location>
        <begin position="152"/>
        <end position="170"/>
    </location>
</feature>
<evidence type="ECO:0000256" key="4">
    <source>
        <dbReference type="ARBA" id="ARBA00022692"/>
    </source>
</evidence>
<feature type="transmembrane region" description="Helical" evidence="7">
    <location>
        <begin position="88"/>
        <end position="106"/>
    </location>
</feature>
<evidence type="ECO:0000256" key="6">
    <source>
        <dbReference type="ARBA" id="ARBA00023136"/>
    </source>
</evidence>
<keyword evidence="4 7" id="KW-0812">Transmembrane</keyword>
<organism evidence="9 10">
    <name type="scientific">Sporofaciens musculi</name>
    <dbReference type="NCBI Taxonomy" id="2681861"/>
    <lineage>
        <taxon>Bacteria</taxon>
        <taxon>Bacillati</taxon>
        <taxon>Bacillota</taxon>
        <taxon>Clostridia</taxon>
        <taxon>Lachnospirales</taxon>
        <taxon>Lachnospiraceae</taxon>
        <taxon>Sporofaciens</taxon>
    </lineage>
</organism>
<dbReference type="CDD" id="cd06261">
    <property type="entry name" value="TM_PBP2"/>
    <property type="match status" value="1"/>
</dbReference>
<dbReference type="Gene3D" id="1.10.3720.10">
    <property type="entry name" value="MetI-like"/>
    <property type="match status" value="1"/>
</dbReference>
<name>A0A7X3SKG9_9FIRM</name>
<evidence type="ECO:0000259" key="8">
    <source>
        <dbReference type="PROSITE" id="PS50928"/>
    </source>
</evidence>
<dbReference type="InterPro" id="IPR000515">
    <property type="entry name" value="MetI-like"/>
</dbReference>
<keyword evidence="6 7" id="KW-0472">Membrane</keyword>
<evidence type="ECO:0000256" key="3">
    <source>
        <dbReference type="ARBA" id="ARBA00022475"/>
    </source>
</evidence>
<dbReference type="GO" id="GO:0005886">
    <property type="term" value="C:plasma membrane"/>
    <property type="evidence" value="ECO:0007669"/>
    <property type="project" value="UniProtKB-SubCell"/>
</dbReference>
<dbReference type="PROSITE" id="PS50928">
    <property type="entry name" value="ABC_TM1"/>
    <property type="match status" value="1"/>
</dbReference>
<dbReference type="SUPFAM" id="SSF161098">
    <property type="entry name" value="MetI-like"/>
    <property type="match status" value="1"/>
</dbReference>
<keyword evidence="2 7" id="KW-0813">Transport</keyword>
<dbReference type="EMBL" id="WUQX01000001">
    <property type="protein sequence ID" value="MXP77608.1"/>
    <property type="molecule type" value="Genomic_DNA"/>
</dbReference>
<dbReference type="GO" id="GO:0055085">
    <property type="term" value="P:transmembrane transport"/>
    <property type="evidence" value="ECO:0007669"/>
    <property type="project" value="InterPro"/>
</dbReference>
<feature type="domain" description="ABC transmembrane type-1" evidence="8">
    <location>
        <begin position="81"/>
        <end position="267"/>
    </location>
</feature>
<comment type="subcellular location">
    <subcellularLocation>
        <location evidence="1 7">Cell membrane</location>
        <topology evidence="1 7">Multi-pass membrane protein</topology>
    </subcellularLocation>
</comment>
<keyword evidence="5 7" id="KW-1133">Transmembrane helix</keyword>
<dbReference type="PANTHER" id="PTHR43744:SF8">
    <property type="entry name" value="SN-GLYCEROL-3-PHOSPHATE TRANSPORT SYSTEM PERMEASE PROTEIN UGPE"/>
    <property type="match status" value="1"/>
</dbReference>
<comment type="caution">
    <text evidence="9">The sequence shown here is derived from an EMBL/GenBank/DDBJ whole genome shotgun (WGS) entry which is preliminary data.</text>
</comment>
<evidence type="ECO:0000313" key="9">
    <source>
        <dbReference type="EMBL" id="MXP77608.1"/>
    </source>
</evidence>
<feature type="transmembrane region" description="Helical" evidence="7">
    <location>
        <begin position="118"/>
        <end position="140"/>
    </location>
</feature>
<dbReference type="AlphaFoldDB" id="A0A7X3SKG9"/>
<reference evidence="9 10" key="1">
    <citation type="submission" date="2019-12" db="EMBL/GenBank/DDBJ databases">
        <title>Sporaefaciens musculi gen. nov., sp. nov., a novel bacterium isolated from the caecum of an obese mouse.</title>
        <authorList>
            <person name="Rasmussen T.S."/>
            <person name="Streidl T."/>
            <person name="Hitch T.C.A."/>
            <person name="Wortmann E."/>
            <person name="Deptula P."/>
            <person name="Hansen M."/>
            <person name="Nielsen D.S."/>
            <person name="Clavel T."/>
            <person name="Vogensen F.K."/>
        </authorList>
    </citation>
    <scope>NUCLEOTIDE SEQUENCE [LARGE SCALE GENOMIC DNA]</scope>
    <source>
        <strain evidence="9 10">WCA-9-b2</strain>
    </source>
</reference>
<evidence type="ECO:0000256" key="2">
    <source>
        <dbReference type="ARBA" id="ARBA00022448"/>
    </source>
</evidence>
<evidence type="ECO:0000256" key="5">
    <source>
        <dbReference type="ARBA" id="ARBA00022989"/>
    </source>
</evidence>
<proteinExistence type="inferred from homology"/>
<protein>
    <submittedName>
        <fullName evidence="9">ABC transporter permease subunit</fullName>
    </submittedName>
</protein>
<evidence type="ECO:0000313" key="10">
    <source>
        <dbReference type="Proteomes" id="UP000460412"/>
    </source>
</evidence>
<feature type="transmembrane region" description="Helical" evidence="7">
    <location>
        <begin position="246"/>
        <end position="266"/>
    </location>
</feature>
<sequence length="282" mass="31854">MKWRKSIPIYVILCALGLIMILPVFMMVLNSLMGPQEMKEAYGAVLGGNMEKLSARLLPVYPTLKPYVELLLDSPDFFVMFWNSVKQVFSILLGQTIVGTMAAWAFARYEFRGRKPLFLLYMILMVMPFQVTMVSSYLVLSKLALLDTHLAVIFPAIFSTFPVFIMEKFFRAIPREVFEAARMDGAGEFICFLRIGIPLGSPGIIAALILNFLEYWNGMEAPMTFLRTKSKFPLSLYLPEITTEQMSVAFAASVVMLLPAVLGFMWGRDYLQKGIEASGLKE</sequence>
<keyword evidence="3" id="KW-1003">Cell membrane</keyword>
<evidence type="ECO:0000256" key="1">
    <source>
        <dbReference type="ARBA" id="ARBA00004651"/>
    </source>
</evidence>
<feature type="transmembrane region" description="Helical" evidence="7">
    <location>
        <begin position="7"/>
        <end position="29"/>
    </location>
</feature>
<keyword evidence="10" id="KW-1185">Reference proteome</keyword>
<dbReference type="Proteomes" id="UP000460412">
    <property type="component" value="Unassembled WGS sequence"/>
</dbReference>
<dbReference type="Pfam" id="PF00528">
    <property type="entry name" value="BPD_transp_1"/>
    <property type="match status" value="1"/>
</dbReference>
<gene>
    <name evidence="9" type="ORF">GN277_20315</name>
</gene>
<accession>A0A7X3SKG9</accession>
<evidence type="ECO:0000256" key="7">
    <source>
        <dbReference type="RuleBase" id="RU363032"/>
    </source>
</evidence>
<comment type="similarity">
    <text evidence="7">Belongs to the binding-protein-dependent transport system permease family.</text>
</comment>
<dbReference type="PANTHER" id="PTHR43744">
    <property type="entry name" value="ABC TRANSPORTER PERMEASE PROTEIN MG189-RELATED-RELATED"/>
    <property type="match status" value="1"/>
</dbReference>
<dbReference type="InterPro" id="IPR035906">
    <property type="entry name" value="MetI-like_sf"/>
</dbReference>